<dbReference type="Proteomes" id="UP000422764">
    <property type="component" value="Chromosome"/>
</dbReference>
<accession>A0A6I6EUR4</accession>
<name>A0A6I6EUR4_9CLOT</name>
<protein>
    <submittedName>
        <fullName evidence="1">Uncharacterized protein</fullName>
    </submittedName>
</protein>
<organism evidence="1 2">
    <name type="scientific">Clostridium bovifaecis</name>
    <dbReference type="NCBI Taxonomy" id="2184719"/>
    <lineage>
        <taxon>Bacteria</taxon>
        <taxon>Bacillati</taxon>
        <taxon>Bacillota</taxon>
        <taxon>Clostridia</taxon>
        <taxon>Eubacteriales</taxon>
        <taxon>Clostridiaceae</taxon>
        <taxon>Clostridium</taxon>
    </lineage>
</organism>
<dbReference type="AlphaFoldDB" id="A0A6I6EUR4"/>
<keyword evidence="2" id="KW-1185">Reference proteome</keyword>
<dbReference type="EMBL" id="CP046522">
    <property type="protein sequence ID" value="QGU96070.1"/>
    <property type="molecule type" value="Genomic_DNA"/>
</dbReference>
<gene>
    <name evidence="1" type="ORF">GOM49_14080</name>
</gene>
<evidence type="ECO:0000313" key="2">
    <source>
        <dbReference type="Proteomes" id="UP000422764"/>
    </source>
</evidence>
<reference evidence="1 2" key="1">
    <citation type="submission" date="2019-12" db="EMBL/GenBank/DDBJ databases">
        <title>Genome sequenceing of Clostridium bovifaecis.</title>
        <authorList>
            <person name="Yao Y."/>
        </authorList>
    </citation>
    <scope>NUCLEOTIDE SEQUENCE [LARGE SCALE GENOMIC DNA]</scope>
    <source>
        <strain evidence="1 2">BXX</strain>
    </source>
</reference>
<evidence type="ECO:0000313" key="1">
    <source>
        <dbReference type="EMBL" id="QGU96070.1"/>
    </source>
</evidence>
<sequence>MQEDAKVIVQVDKTVVKVTGLKVKGLNIQQLEEIINDKLKSAIRIIGVTGNSLEMDVYGVEEEDILREEDGLIKAIALAEGIKVSDVSKLSSVKKIQTVGINSIPEYIENGCMGERWQRRD</sequence>
<proteinExistence type="predicted"/>